<feature type="transmembrane region" description="Helical" evidence="10">
    <location>
        <begin position="187"/>
        <end position="208"/>
    </location>
</feature>
<feature type="transmembrane region" description="Helical" evidence="10">
    <location>
        <begin position="400"/>
        <end position="422"/>
    </location>
</feature>
<dbReference type="GO" id="GO:0005886">
    <property type="term" value="C:plasma membrane"/>
    <property type="evidence" value="ECO:0007669"/>
    <property type="project" value="UniProtKB-SubCell"/>
</dbReference>
<keyword evidence="3 10" id="KW-0716">Sensory transduction</keyword>
<dbReference type="AlphaFoldDB" id="A0A7T3UZ76"/>
<evidence type="ECO:0000256" key="2">
    <source>
        <dbReference type="ARBA" id="ARBA00022475"/>
    </source>
</evidence>
<dbReference type="GO" id="GO:0004984">
    <property type="term" value="F:olfactory receptor activity"/>
    <property type="evidence" value="ECO:0007669"/>
    <property type="project" value="InterPro"/>
</dbReference>
<evidence type="ECO:0000256" key="3">
    <source>
        <dbReference type="ARBA" id="ARBA00022606"/>
    </source>
</evidence>
<dbReference type="InterPro" id="IPR004117">
    <property type="entry name" value="7tm6_olfct_rcpt"/>
</dbReference>
<keyword evidence="7 10" id="KW-0472">Membrane</keyword>
<keyword evidence="6 10" id="KW-1133">Transmembrane helix</keyword>
<feature type="transmembrane region" description="Helical" evidence="10">
    <location>
        <begin position="293"/>
        <end position="313"/>
    </location>
</feature>
<keyword evidence="5 10" id="KW-0552">Olfaction</keyword>
<sequence>MKLRLRTAPHFNRTTPVPYKCLIFLTFLFDKISLTSKKNNKYLFYFNYVLYATIVTQLAFNLISVYTKNSELFYIQFFTAYFNITTFINYNFVIFTNEKREKMVAFMQKHFISTHPLYNKCIRNEVRFSVIIGMLFILSSFAWYVTPWFSPATDEEMQVYNFSNPSRRFSTQFWAPFDVTASPYYEIFFPFTLYSTFMVGVLSLELFTTLPILGLHVKAQFDILSEYLTLLGHPDILSINIKTGHITRHNEITRYDNRLIIQQAKSFLLQIVQQHQHILTFVKTFERNNQIFFAFRMLLTITLLLGVLCQYVFTNSQRAYIFFNLIIVMQFNFFLCTCSELINSGYYGVHKSSYNNYWYNLVFSGNGFTRTLDKDIRRYLMMIMHSSPKSKYLKFKHLDIGFQTFVGSIRLTYSLFVFLFYVQK</sequence>
<evidence type="ECO:0000256" key="10">
    <source>
        <dbReference type="RuleBase" id="RU351113"/>
    </source>
</evidence>
<evidence type="ECO:0000256" key="5">
    <source>
        <dbReference type="ARBA" id="ARBA00022725"/>
    </source>
</evidence>
<keyword evidence="9 10" id="KW-0807">Transducer</keyword>
<feature type="transmembrane region" description="Helical" evidence="10">
    <location>
        <begin position="126"/>
        <end position="145"/>
    </location>
</feature>
<evidence type="ECO:0000313" key="11">
    <source>
        <dbReference type="EMBL" id="QPZ88935.1"/>
    </source>
</evidence>
<keyword evidence="8 10" id="KW-0675">Receptor</keyword>
<feature type="transmembrane region" description="Helical" evidence="10">
    <location>
        <begin position="72"/>
        <end position="93"/>
    </location>
</feature>
<keyword evidence="4 10" id="KW-0812">Transmembrane</keyword>
<dbReference type="PANTHER" id="PTHR21137:SF35">
    <property type="entry name" value="ODORANT RECEPTOR 19A-RELATED"/>
    <property type="match status" value="1"/>
</dbReference>
<dbReference type="EMBL" id="MN731520">
    <property type="protein sequence ID" value="QPZ88935.1"/>
    <property type="molecule type" value="mRNA"/>
</dbReference>
<dbReference type="GO" id="GO:0007165">
    <property type="term" value="P:signal transduction"/>
    <property type="evidence" value="ECO:0007669"/>
    <property type="project" value="UniProtKB-KW"/>
</dbReference>
<evidence type="ECO:0000256" key="8">
    <source>
        <dbReference type="ARBA" id="ARBA00023170"/>
    </source>
</evidence>
<evidence type="ECO:0000256" key="1">
    <source>
        <dbReference type="ARBA" id="ARBA00004651"/>
    </source>
</evidence>
<keyword evidence="2" id="KW-1003">Cell membrane</keyword>
<proteinExistence type="evidence at transcript level"/>
<evidence type="ECO:0000256" key="7">
    <source>
        <dbReference type="ARBA" id="ARBA00023136"/>
    </source>
</evidence>
<accession>A0A7T3UZ76</accession>
<protein>
    <recommendedName>
        <fullName evidence="10">Odorant receptor</fullName>
    </recommendedName>
</protein>
<feature type="transmembrane region" description="Helical" evidence="10">
    <location>
        <begin position="42"/>
        <end position="66"/>
    </location>
</feature>
<comment type="caution">
    <text evidence="10">Lacks conserved residue(s) required for the propagation of feature annotation.</text>
</comment>
<evidence type="ECO:0000256" key="9">
    <source>
        <dbReference type="ARBA" id="ARBA00023224"/>
    </source>
</evidence>
<evidence type="ECO:0000256" key="4">
    <source>
        <dbReference type="ARBA" id="ARBA00022692"/>
    </source>
</evidence>
<gene>
    <name evidence="11" type="primary">OR22</name>
</gene>
<evidence type="ECO:0000256" key="6">
    <source>
        <dbReference type="ARBA" id="ARBA00022989"/>
    </source>
</evidence>
<comment type="subcellular location">
    <subcellularLocation>
        <location evidence="1 10">Cell membrane</location>
        <topology evidence="1 10">Multi-pass membrane protein</topology>
    </subcellularLocation>
</comment>
<organism evidence="11">
    <name type="scientific">Diaphorina citri</name>
    <name type="common">Asian citrus psyllid</name>
    <dbReference type="NCBI Taxonomy" id="121845"/>
    <lineage>
        <taxon>Eukaryota</taxon>
        <taxon>Metazoa</taxon>
        <taxon>Ecdysozoa</taxon>
        <taxon>Arthropoda</taxon>
        <taxon>Hexapoda</taxon>
        <taxon>Insecta</taxon>
        <taxon>Pterygota</taxon>
        <taxon>Neoptera</taxon>
        <taxon>Paraneoptera</taxon>
        <taxon>Hemiptera</taxon>
        <taxon>Sternorrhyncha</taxon>
        <taxon>Psylloidea</taxon>
        <taxon>Psyllidae</taxon>
        <taxon>Diaphorininae</taxon>
        <taxon>Diaphorina</taxon>
    </lineage>
</organism>
<reference evidence="11" key="1">
    <citation type="submission" date="2019-11" db="EMBL/GenBank/DDBJ databases">
        <title>Host plant odors and their recognition by OBPs of Diaphorina citri Kuwayama (Hemiptera: Psyllidae).</title>
        <authorList>
            <person name="Zhengbing W."/>
            <person name="Xinnian Z."/>
        </authorList>
    </citation>
    <scope>NUCLEOTIDE SEQUENCE</scope>
</reference>
<comment type="similarity">
    <text evidence="10">Belongs to the insect chemoreceptor superfamily. Heteromeric odorant receptor channel (TC 1.A.69) family.</text>
</comment>
<dbReference type="PANTHER" id="PTHR21137">
    <property type="entry name" value="ODORANT RECEPTOR"/>
    <property type="match status" value="1"/>
</dbReference>
<dbReference type="GO" id="GO:0005549">
    <property type="term" value="F:odorant binding"/>
    <property type="evidence" value="ECO:0007669"/>
    <property type="project" value="InterPro"/>
</dbReference>
<name>A0A7T3UZ76_DIACI</name>